<evidence type="ECO:0000313" key="3">
    <source>
        <dbReference type="EMBL" id="EFP93896.2"/>
    </source>
</evidence>
<feature type="region of interest" description="Disordered" evidence="1">
    <location>
        <begin position="152"/>
        <end position="180"/>
    </location>
</feature>
<name>E3LBH1_PUCGT</name>
<dbReference type="KEGG" id="pgr:PGTG_19924"/>
<dbReference type="Pfam" id="PF20231">
    <property type="entry name" value="DUF6589"/>
    <property type="match status" value="1"/>
</dbReference>
<dbReference type="OrthoDB" id="2505171at2759"/>
<dbReference type="AlphaFoldDB" id="E3LBH1"/>
<dbReference type="GeneID" id="10535428"/>
<evidence type="ECO:0000313" key="4">
    <source>
        <dbReference type="Proteomes" id="UP000008783"/>
    </source>
</evidence>
<dbReference type="EMBL" id="DS178416">
    <property type="protein sequence ID" value="EFP93896.2"/>
    <property type="molecule type" value="Genomic_DNA"/>
</dbReference>
<proteinExistence type="predicted"/>
<dbReference type="InterPro" id="IPR046496">
    <property type="entry name" value="DUF6589"/>
</dbReference>
<evidence type="ECO:0000259" key="2">
    <source>
        <dbReference type="Pfam" id="PF20231"/>
    </source>
</evidence>
<gene>
    <name evidence="3" type="ORF">PGTG_19924</name>
</gene>
<organism evidence="3 4">
    <name type="scientific">Puccinia graminis f. sp. tritici (strain CRL 75-36-700-3 / race SCCL)</name>
    <name type="common">Black stem rust fungus</name>
    <dbReference type="NCBI Taxonomy" id="418459"/>
    <lineage>
        <taxon>Eukaryota</taxon>
        <taxon>Fungi</taxon>
        <taxon>Dikarya</taxon>
        <taxon>Basidiomycota</taxon>
        <taxon>Pucciniomycotina</taxon>
        <taxon>Pucciniomycetes</taxon>
        <taxon>Pucciniales</taxon>
        <taxon>Pucciniaceae</taxon>
        <taxon>Puccinia</taxon>
    </lineage>
</organism>
<feature type="domain" description="DUF6589" evidence="2">
    <location>
        <begin position="341"/>
        <end position="433"/>
    </location>
</feature>
<dbReference type="HOGENOM" id="CLU_009176_2_0_1"/>
<accession>E3LBH1</accession>
<protein>
    <recommendedName>
        <fullName evidence="2">DUF6589 domain-containing protein</fullName>
    </recommendedName>
</protein>
<keyword evidence="4" id="KW-1185">Reference proteome</keyword>
<feature type="compositionally biased region" description="Acidic residues" evidence="1">
    <location>
        <begin position="155"/>
        <end position="177"/>
    </location>
</feature>
<reference key="1">
    <citation type="submission" date="2007-01" db="EMBL/GenBank/DDBJ databases">
        <title>The Genome Sequence of Puccinia graminis f. sp. tritici Strain CRL 75-36-700-3.</title>
        <authorList>
            <consortium name="The Broad Institute Genome Sequencing Platform"/>
            <person name="Birren B."/>
            <person name="Lander E."/>
            <person name="Galagan J."/>
            <person name="Nusbaum C."/>
            <person name="Devon K."/>
            <person name="Cuomo C."/>
            <person name="Jaffe D."/>
            <person name="Butler J."/>
            <person name="Alvarez P."/>
            <person name="Gnerre S."/>
            <person name="Grabherr M."/>
            <person name="Mauceli E."/>
            <person name="Brockman W."/>
            <person name="Young S."/>
            <person name="LaButti K."/>
            <person name="Sykes S."/>
            <person name="DeCaprio D."/>
            <person name="Crawford M."/>
            <person name="Koehrsen M."/>
            <person name="Engels R."/>
            <person name="Montgomery P."/>
            <person name="Pearson M."/>
            <person name="Howarth C."/>
            <person name="Larson L."/>
            <person name="White J."/>
            <person name="Zeng Q."/>
            <person name="Kodira C."/>
            <person name="Yandava C."/>
            <person name="Alvarado L."/>
            <person name="O'Leary S."/>
            <person name="Szabo L."/>
            <person name="Dean R."/>
            <person name="Schein J."/>
        </authorList>
    </citation>
    <scope>NUCLEOTIDE SEQUENCE</scope>
    <source>
        <strain>CRL 75-36-700-3</strain>
    </source>
</reference>
<reference evidence="4" key="2">
    <citation type="journal article" date="2011" name="Proc. Natl. Acad. Sci. U.S.A.">
        <title>Obligate biotrophy features unraveled by the genomic analysis of rust fungi.</title>
        <authorList>
            <person name="Duplessis S."/>
            <person name="Cuomo C.A."/>
            <person name="Lin Y.-C."/>
            <person name="Aerts A."/>
            <person name="Tisserant E."/>
            <person name="Veneault-Fourrey C."/>
            <person name="Joly D.L."/>
            <person name="Hacquard S."/>
            <person name="Amselem J."/>
            <person name="Cantarel B.L."/>
            <person name="Chiu R."/>
            <person name="Coutinho P.M."/>
            <person name="Feau N."/>
            <person name="Field M."/>
            <person name="Frey P."/>
            <person name="Gelhaye E."/>
            <person name="Goldberg J."/>
            <person name="Grabherr M.G."/>
            <person name="Kodira C.D."/>
            <person name="Kohler A."/>
            <person name="Kuees U."/>
            <person name="Lindquist E.A."/>
            <person name="Lucas S.M."/>
            <person name="Mago R."/>
            <person name="Mauceli E."/>
            <person name="Morin E."/>
            <person name="Murat C."/>
            <person name="Pangilinan J.L."/>
            <person name="Park R."/>
            <person name="Pearson M."/>
            <person name="Quesneville H."/>
            <person name="Rouhier N."/>
            <person name="Sakthikumar S."/>
            <person name="Salamov A.A."/>
            <person name="Schmutz J."/>
            <person name="Selles B."/>
            <person name="Shapiro H."/>
            <person name="Tanguay P."/>
            <person name="Tuskan G.A."/>
            <person name="Henrissat B."/>
            <person name="Van de Peer Y."/>
            <person name="Rouze P."/>
            <person name="Ellis J.G."/>
            <person name="Dodds P.N."/>
            <person name="Schein J.E."/>
            <person name="Zhong S."/>
            <person name="Hamelin R.C."/>
            <person name="Grigoriev I.V."/>
            <person name="Szabo L.J."/>
            <person name="Martin F."/>
        </authorList>
    </citation>
    <scope>NUCLEOTIDE SEQUENCE [LARGE SCALE GENOMIC DNA]</scope>
    <source>
        <strain evidence="4">CRL 75-36-700-3 / race SCCL</strain>
    </source>
</reference>
<dbReference type="RefSeq" id="XP_003338315.2">
    <property type="nucleotide sequence ID" value="XM_003338267.2"/>
</dbReference>
<sequence>MIPLERHKELKSEASKVLYVCDVMNLLGMTPKQFFLAFVEQTDTQLRSRRRLWADDAWDSTKTLLEAIGTMICSHKAGETNWNGFILSQAKTILKVDKMRENPRGMYFNSKEITADFFSKDNLAKRDHRITVEEHPFLYNLLKSKILHKSSFRDDADDPTSDEDDSDSLQDSDEELVEKDKDSKIAAKIHRAHVISKTICSMVDFASNRQKNSMQLENAAVFLACGVSDCVNKYLNFIGLSSCCLTAHLALHTLGKKAEKTIINRMKLGPAASPNLCPLICIDNLDFQQAVHVKSVDNQSTMFHGTWGYLHLPHPDLLDSVDPKDLSLEAYRNAIANSGDKLISPAIFILNKTESGHYQSVLKSQVASVMITYIAKTSDKTPTIPLRPPPIEVLAARKPDITMLKLMVASDNSSEGVGEVLEGLARQSGLKPSNLRAQRKPND</sequence>
<evidence type="ECO:0000256" key="1">
    <source>
        <dbReference type="SAM" id="MobiDB-lite"/>
    </source>
</evidence>
<dbReference type="InParanoid" id="E3LBH1"/>
<dbReference type="Proteomes" id="UP000008783">
    <property type="component" value="Unassembled WGS sequence"/>
</dbReference>
<dbReference type="VEuPathDB" id="FungiDB:PGTG_19924"/>